<evidence type="ECO:0000256" key="1">
    <source>
        <dbReference type="ARBA" id="ARBA00022884"/>
    </source>
</evidence>
<dbReference type="GO" id="GO:0032259">
    <property type="term" value="P:methylation"/>
    <property type="evidence" value="ECO:0007669"/>
    <property type="project" value="UniProtKB-KW"/>
</dbReference>
<keyword evidence="6" id="KW-0808">Transferase</keyword>
<dbReference type="GO" id="GO:0003723">
    <property type="term" value="F:RNA binding"/>
    <property type="evidence" value="ECO:0007669"/>
    <property type="project" value="UniProtKB-KW"/>
</dbReference>
<name>A0A330L5I4_9BACT</name>
<dbReference type="InterPro" id="IPR036986">
    <property type="entry name" value="S4_RNA-bd_sf"/>
</dbReference>
<organism evidence="6 7">
    <name type="scientific">Nitrospira lenta</name>
    <dbReference type="NCBI Taxonomy" id="1436998"/>
    <lineage>
        <taxon>Bacteria</taxon>
        <taxon>Pseudomonadati</taxon>
        <taxon>Nitrospirota</taxon>
        <taxon>Nitrospiria</taxon>
        <taxon>Nitrospirales</taxon>
        <taxon>Nitrospiraceae</taxon>
        <taxon>Nitrospira</taxon>
    </lineage>
</organism>
<dbReference type="PANTHER" id="PTHR32319:SF0">
    <property type="entry name" value="BACTERIAL HEMOLYSIN-LIKE PROTEIN"/>
    <property type="match status" value="1"/>
</dbReference>
<evidence type="ECO:0000259" key="4">
    <source>
        <dbReference type="Pfam" id="PF01479"/>
    </source>
</evidence>
<dbReference type="SUPFAM" id="SSF53335">
    <property type="entry name" value="S-adenosyl-L-methionine-dependent methyltransferases"/>
    <property type="match status" value="1"/>
</dbReference>
<dbReference type="Gene3D" id="3.40.50.150">
    <property type="entry name" value="Vaccinia Virus protein VP39"/>
    <property type="match status" value="1"/>
</dbReference>
<dbReference type="SUPFAM" id="SSF55174">
    <property type="entry name" value="Alpha-L RNA-binding motif"/>
    <property type="match status" value="1"/>
</dbReference>
<dbReference type="EMBL" id="OUNR01000012">
    <property type="protein sequence ID" value="SPP65033.1"/>
    <property type="molecule type" value="Genomic_DNA"/>
</dbReference>
<dbReference type="Gene3D" id="3.10.290.10">
    <property type="entry name" value="RNA-binding S4 domain"/>
    <property type="match status" value="1"/>
</dbReference>
<dbReference type="CDD" id="cd00165">
    <property type="entry name" value="S4"/>
    <property type="match status" value="1"/>
</dbReference>
<dbReference type="InterPro" id="IPR002942">
    <property type="entry name" value="S4_RNA-bd"/>
</dbReference>
<protein>
    <submittedName>
        <fullName evidence="6">16S/23S rRNA (Cytidine-2'-O)-methyltransferase TlyA</fullName>
        <ecNumber evidence="6">2.1.1.226</ecNumber>
        <ecNumber evidence="6">2.1.1.227</ecNumber>
    </submittedName>
</protein>
<dbReference type="Pfam" id="PF01728">
    <property type="entry name" value="FtsJ"/>
    <property type="match status" value="1"/>
</dbReference>
<keyword evidence="7" id="KW-1185">Reference proteome</keyword>
<proteinExistence type="inferred from homology"/>
<dbReference type="RefSeq" id="WP_121989337.1">
    <property type="nucleotide sequence ID" value="NZ_OUNR01000012.1"/>
</dbReference>
<dbReference type="AlphaFoldDB" id="A0A330L5I4"/>
<dbReference type="EC" id="2.1.1.226" evidence="6"/>
<accession>A0A330L5I4</accession>
<feature type="domain" description="Ribosomal RNA methyltransferase FtsJ" evidence="5">
    <location>
        <begin position="66"/>
        <end position="245"/>
    </location>
</feature>
<gene>
    <name evidence="6" type="primary">tlyA</name>
    <name evidence="6" type="ORF">NITLEN_20673</name>
</gene>
<dbReference type="EC" id="2.1.1.227" evidence="6"/>
<sequence>MVNQVRPVKDRLDRVLVARGLAQSRDVAVRMILAGEVRLDGALSDKPAKLVPLDSAIDVVSHGTRFVSRGGEKLIGALEAGAIDPQGAVCLDVGCSTGGFTDCLLQRGAARVYAVDVGYGQFDWRLRQDPRVTLHERTNIRYVDRTLIPEPVALVVIDVSFISLTMVLPPIMQFLQSGAVVIALVKPQFEVGKGQVGRGGIVRDEAQRQAVLQRILVCADGLGLTQKATLDSPIRGKKGNLEFLSIFELNENVYAKKESGLRGSV</sequence>
<dbReference type="InterPro" id="IPR047048">
    <property type="entry name" value="TlyA"/>
</dbReference>
<keyword evidence="6" id="KW-0489">Methyltransferase</keyword>
<dbReference type="PANTHER" id="PTHR32319">
    <property type="entry name" value="BACTERIAL HEMOLYSIN-LIKE PROTEIN"/>
    <property type="match status" value="1"/>
</dbReference>
<dbReference type="GO" id="GO:0008168">
    <property type="term" value="F:methyltransferase activity"/>
    <property type="evidence" value="ECO:0007669"/>
    <property type="project" value="UniProtKB-KW"/>
</dbReference>
<dbReference type="CDD" id="cd02440">
    <property type="entry name" value="AdoMet_MTases"/>
    <property type="match status" value="1"/>
</dbReference>
<dbReference type="Proteomes" id="UP000248168">
    <property type="component" value="Unassembled WGS sequence"/>
</dbReference>
<dbReference type="PIRSF" id="PIRSF005578">
    <property type="entry name" value="TlyA"/>
    <property type="match status" value="1"/>
</dbReference>
<evidence type="ECO:0000256" key="3">
    <source>
        <dbReference type="PROSITE-ProRule" id="PRU00182"/>
    </source>
</evidence>
<dbReference type="PROSITE" id="PS50889">
    <property type="entry name" value="S4"/>
    <property type="match status" value="1"/>
</dbReference>
<dbReference type="InterPro" id="IPR029063">
    <property type="entry name" value="SAM-dependent_MTases_sf"/>
</dbReference>
<dbReference type="NCBIfam" id="TIGR00478">
    <property type="entry name" value="tly"/>
    <property type="match status" value="1"/>
</dbReference>
<evidence type="ECO:0000313" key="7">
    <source>
        <dbReference type="Proteomes" id="UP000248168"/>
    </source>
</evidence>
<dbReference type="InParanoid" id="A0A330L5I4"/>
<evidence type="ECO:0000313" key="6">
    <source>
        <dbReference type="EMBL" id="SPP65033.1"/>
    </source>
</evidence>
<dbReference type="Pfam" id="PF01479">
    <property type="entry name" value="S4"/>
    <property type="match status" value="1"/>
</dbReference>
<comment type="similarity">
    <text evidence="2">Belongs to the TlyA family.</text>
</comment>
<dbReference type="InterPro" id="IPR002877">
    <property type="entry name" value="RNA_MeTrfase_FtsJ_dom"/>
</dbReference>
<keyword evidence="1 3" id="KW-0694">RNA-binding</keyword>
<dbReference type="OrthoDB" id="9784736at2"/>
<feature type="domain" description="RNA-binding S4" evidence="4">
    <location>
        <begin position="11"/>
        <end position="52"/>
    </location>
</feature>
<evidence type="ECO:0000259" key="5">
    <source>
        <dbReference type="Pfam" id="PF01728"/>
    </source>
</evidence>
<reference evidence="7" key="1">
    <citation type="submission" date="2018-04" db="EMBL/GenBank/DDBJ databases">
        <authorList>
            <person name="Lucker S."/>
            <person name="Sakoula D."/>
        </authorList>
    </citation>
    <scope>NUCLEOTIDE SEQUENCE [LARGE SCALE GENOMIC DNA]</scope>
</reference>
<dbReference type="InterPro" id="IPR004538">
    <property type="entry name" value="Hemolysin_A/TlyA"/>
</dbReference>
<evidence type="ECO:0000256" key="2">
    <source>
        <dbReference type="ARBA" id="ARBA00029460"/>
    </source>
</evidence>